<feature type="domain" description="IPT/TIG" evidence="1">
    <location>
        <begin position="1334"/>
        <end position="1414"/>
    </location>
</feature>
<comment type="caution">
    <text evidence="2">The sequence shown here is derived from an EMBL/GenBank/DDBJ whole genome shotgun (WGS) entry which is preliminary data.</text>
</comment>
<feature type="domain" description="IPT/TIG" evidence="1">
    <location>
        <begin position="1252"/>
        <end position="1332"/>
    </location>
</feature>
<feature type="domain" description="IPT/TIG" evidence="1">
    <location>
        <begin position="409"/>
        <end position="490"/>
    </location>
</feature>
<feature type="domain" description="IPT/TIG" evidence="1">
    <location>
        <begin position="656"/>
        <end position="736"/>
    </location>
</feature>
<evidence type="ECO:0000313" key="2">
    <source>
        <dbReference type="EMBL" id="MBF6299257.1"/>
    </source>
</evidence>
<dbReference type="Pfam" id="PF01833">
    <property type="entry name" value="TIG"/>
    <property type="match status" value="19"/>
</dbReference>
<feature type="domain" description="IPT/TIG" evidence="1">
    <location>
        <begin position="1148"/>
        <end position="1226"/>
    </location>
</feature>
<dbReference type="InterPro" id="IPR031148">
    <property type="entry name" value="Plexin"/>
</dbReference>
<evidence type="ECO:0000259" key="1">
    <source>
        <dbReference type="SMART" id="SM00429"/>
    </source>
</evidence>
<dbReference type="Gene3D" id="2.60.40.10">
    <property type="entry name" value="Immunoglobulins"/>
    <property type="match status" value="19"/>
</dbReference>
<feature type="domain" description="IPT/TIG" evidence="1">
    <location>
        <begin position="984"/>
        <end position="1064"/>
    </location>
</feature>
<dbReference type="CDD" id="cd00102">
    <property type="entry name" value="IPT"/>
    <property type="match status" value="13"/>
</dbReference>
<accession>A0ABS0CRN8</accession>
<feature type="domain" description="IPT/TIG" evidence="1">
    <location>
        <begin position="1498"/>
        <end position="1577"/>
    </location>
</feature>
<dbReference type="SUPFAM" id="SSF81296">
    <property type="entry name" value="E set domains"/>
    <property type="match status" value="19"/>
</dbReference>
<feature type="domain" description="IPT/TIG" evidence="1">
    <location>
        <begin position="574"/>
        <end position="654"/>
    </location>
</feature>
<dbReference type="EMBL" id="JADLQX010000012">
    <property type="protein sequence ID" value="MBF6299257.1"/>
    <property type="molecule type" value="Genomic_DNA"/>
</dbReference>
<feature type="domain" description="IPT/TIG" evidence="1">
    <location>
        <begin position="245"/>
        <end position="325"/>
    </location>
</feature>
<feature type="domain" description="IPT/TIG" evidence="1">
    <location>
        <begin position="820"/>
        <end position="900"/>
    </location>
</feature>
<feature type="domain" description="IPT/TIG" evidence="1">
    <location>
        <begin position="738"/>
        <end position="818"/>
    </location>
</feature>
<proteinExistence type="predicted"/>
<feature type="domain" description="IPT/TIG" evidence="1">
    <location>
        <begin position="1416"/>
        <end position="1495"/>
    </location>
</feature>
<protein>
    <submittedName>
        <fullName evidence="2">IPT/TIG domain-containing protein</fullName>
    </submittedName>
</protein>
<feature type="domain" description="IPT/TIG" evidence="1">
    <location>
        <begin position="902"/>
        <end position="982"/>
    </location>
</feature>
<feature type="domain" description="IPT/TIG" evidence="1">
    <location>
        <begin position="164"/>
        <end position="243"/>
    </location>
</feature>
<dbReference type="PANTHER" id="PTHR22625">
    <property type="entry name" value="PLEXIN"/>
    <property type="match status" value="1"/>
</dbReference>
<feature type="domain" description="IPT/TIG" evidence="1">
    <location>
        <begin position="327"/>
        <end position="407"/>
    </location>
</feature>
<gene>
    <name evidence="2" type="ORF">IU459_17155</name>
</gene>
<evidence type="ECO:0000313" key="3">
    <source>
        <dbReference type="Proteomes" id="UP000702209"/>
    </source>
</evidence>
<dbReference type="InterPro" id="IPR013783">
    <property type="entry name" value="Ig-like_fold"/>
</dbReference>
<sequence>MPTVTSLSPISGPASGGNRVVITGTGFGPGPLTVRFGSVPTTFTVDSGTRITAIAPAGTGTVPVTVTALPDGTSNALPYTYVAVPSLTSISPTQGPTGITVTLHGSGLSSATGVNFGSTPASSFTAVSDAQITAVVPPGTGIVPVTVSAPVGTSNPLPYIFVVLPTLASVSPTSGPPSGGNAVVITGTGFTGPVTVRFGSKATTFTVDSPTRITAIAPPGTGTVQVTVITSGGISNAVSYTYATVPTLISVSPSSGPAAGGNTVVLSGTGFTGATAVRFGAAAAIAFTVDSDTQITAVAPAGNGTADVTVTTIVGTSNTVSYTYVPVPALGSVIPGSGPETGGNTVVLTGTNLRGATAVHFGSNTAIAFTVVSDTQISASVPAGTGTVGVVVATTGGTSNPVTYTYVPAPALASIAPGSGPERGGNTVTLTGTNLIRATAVHFNGTPAISFTVVSGSTITAVAPAGTAGPVVVTVTTVGGTSNAVVYTYVAAPTLISTTPNSGPETGGNTVVIRGTGFTGTSAVRFGATPATAFTVVSDTEISAVAPTGTGRRDITVTATGGTSNTVAYTYVPAPALGSVVPNAGPETGGNTVVLTGANLRGTTAVRFGANTAIAFTVVSDTQISALAPAGTGIVDVTVATAGGTSSPATYTYVPAPTLASIVPDSGPETGGNTVTLTGADLTGATAVHFNGTPAISFTVVSDTTITAVVPPRSGLADVTVTTTGGLSNPVTYTYIPAPTLTSVVPGSGPEAGGNTVTLHGAEFTGATAVHFDGTAATAFSVVSDAEISAVVPAGTGAVTVTVTAPGGDSNGVSYIYVPAPMLASVVPDSGPETGGNTVILTGTGLTGTTAVNFGGNEAVSFTVVSDSRITAVACAGTGSVDVTVTTAGGVSNPVAYTYVPAPTLASVVPDSGPESGGNTVTLTGTNFTGTTVVNFGLTPAPSFTVVSDTELRVVVPARTGTAAVTVTAIGGTSNGVLYNYVPAPTLAALVPDSGPEPGGNTVTLTGTGLAAASAVEFDGTAAVSFTVVSETEISAVAPAGTGTVTVTVTTPGGVGNGFSYTYVPVPTLASAAPDSGPETGGNTVILTGTDLTGATAVNFDGTPAVSFTVVSGTEISAVVPAGTGSVNVTVTTAGGVSNAVAYTYVPAPTLAPIVPGTGPETGGNAVTLTGTGFSTATAVNFGPTAAASFTVVSDTEITAVAPAHTDTPNARAATGIAAVAAFAPEHNSTTAVTVTASGGTSNGALYTFVPAPTLDSVSPGSGPETGGNTVSLLGTGFTEVSAVDFGGTAAVSFTVVSDTEISAVVPAGTGTVDVTVTTTGGTTGGVRYDYVPVPAVTTVVPNSGPETGGNTVILTGSGFTDATSVDFGANQAVSFTVVSDSQITAVVPAGSGSANVTVTTAGGTSNPVAYAYVPRPALAGVAPRFGPETGGNTVTLTGTNLTGTTAVRFGITPATSFTVVSDTQITAVAPARTGTVAITVTTRGGTSSGVLYGFTPAPTLTTVAPRFGPVTGGNTVTLTGTNFTRTVAVRFGTTPATSFTVVSDTEVTAVAPARAAGIVGVTVTTTGGTSNAVAYGY</sequence>
<feature type="domain" description="IPT/TIG" evidence="1">
    <location>
        <begin position="1066"/>
        <end position="1146"/>
    </location>
</feature>
<feature type="non-terminal residue" evidence="2">
    <location>
        <position position="1578"/>
    </location>
</feature>
<feature type="domain" description="IPT/TIG" evidence="1">
    <location>
        <begin position="492"/>
        <end position="572"/>
    </location>
</feature>
<feature type="domain" description="IPT/TIG" evidence="1">
    <location>
        <begin position="84"/>
        <end position="162"/>
    </location>
</feature>
<keyword evidence="3" id="KW-1185">Reference proteome</keyword>
<dbReference type="SMART" id="SM00429">
    <property type="entry name" value="IPT"/>
    <property type="match status" value="19"/>
</dbReference>
<dbReference type="CDD" id="cd00603">
    <property type="entry name" value="IPT_PCSR"/>
    <property type="match status" value="1"/>
</dbReference>
<reference evidence="2 3" key="1">
    <citation type="submission" date="2020-10" db="EMBL/GenBank/DDBJ databases">
        <title>Identification of Nocardia species via Next-generation sequencing and recognition of intraspecies genetic diversity.</title>
        <authorList>
            <person name="Li P."/>
            <person name="Li P."/>
            <person name="Lu B."/>
        </authorList>
    </citation>
    <scope>NUCLEOTIDE SEQUENCE [LARGE SCALE GENOMIC DNA]</scope>
    <source>
        <strain evidence="2 3">BJ06-0157</strain>
    </source>
</reference>
<dbReference type="InterPro" id="IPR002909">
    <property type="entry name" value="IPT_dom"/>
</dbReference>
<organism evidence="2 3">
    <name type="scientific">Nocardia amamiensis</name>
    <dbReference type="NCBI Taxonomy" id="404578"/>
    <lineage>
        <taxon>Bacteria</taxon>
        <taxon>Bacillati</taxon>
        <taxon>Actinomycetota</taxon>
        <taxon>Actinomycetes</taxon>
        <taxon>Mycobacteriales</taxon>
        <taxon>Nocardiaceae</taxon>
        <taxon>Nocardia</taxon>
    </lineage>
</organism>
<dbReference type="PANTHER" id="PTHR22625:SF70">
    <property type="entry name" value="PLEXIN A, ISOFORM A"/>
    <property type="match status" value="1"/>
</dbReference>
<feature type="domain" description="IPT/TIG" evidence="1">
    <location>
        <begin position="1"/>
        <end position="82"/>
    </location>
</feature>
<name>A0ABS0CRN8_9NOCA</name>
<dbReference type="Proteomes" id="UP000702209">
    <property type="component" value="Unassembled WGS sequence"/>
</dbReference>
<dbReference type="InterPro" id="IPR014756">
    <property type="entry name" value="Ig_E-set"/>
</dbReference>